<evidence type="ECO:0000256" key="3">
    <source>
        <dbReference type="PROSITE-ProRule" id="PRU00497"/>
    </source>
</evidence>
<evidence type="ECO:0000256" key="4">
    <source>
        <dbReference type="SAM" id="SignalP"/>
    </source>
</evidence>
<dbReference type="Pfam" id="PF00379">
    <property type="entry name" value="Chitin_bind_4"/>
    <property type="match status" value="1"/>
</dbReference>
<evidence type="ECO:0000256" key="1">
    <source>
        <dbReference type="ARBA" id="ARBA00022460"/>
    </source>
</evidence>
<dbReference type="Proteomes" id="UP000299102">
    <property type="component" value="Unassembled WGS sequence"/>
</dbReference>
<dbReference type="GO" id="GO:0008010">
    <property type="term" value="F:structural constituent of chitin-based larval cuticle"/>
    <property type="evidence" value="ECO:0007669"/>
    <property type="project" value="TreeGrafter"/>
</dbReference>
<dbReference type="PROSITE" id="PS00233">
    <property type="entry name" value="CHIT_BIND_RR_1"/>
    <property type="match status" value="1"/>
</dbReference>
<proteinExistence type="predicted"/>
<name>A0A4C1UWP3_EUMVA</name>
<dbReference type="InterPro" id="IPR050468">
    <property type="entry name" value="Cuticle_Struct_Prot"/>
</dbReference>
<sequence>MKFLVVAFALAAVVHADVKHVLQGGAEATAQVLRSEADVRPDGFQYAFETSNGIAAQEAGQLKNVGREEEAIQVQGSSQYTSPEGVPVQLTYTADENGFQPQGAHLPTPPAPEPIPDYILRALKYIEEHPPKPEVGQARRF</sequence>
<feature type="chain" id="PRO_5020028149" evidence="4">
    <location>
        <begin position="17"/>
        <end position="141"/>
    </location>
</feature>
<organism evidence="5 6">
    <name type="scientific">Eumeta variegata</name>
    <name type="common">Bagworm moth</name>
    <name type="synonym">Eumeta japonica</name>
    <dbReference type="NCBI Taxonomy" id="151549"/>
    <lineage>
        <taxon>Eukaryota</taxon>
        <taxon>Metazoa</taxon>
        <taxon>Ecdysozoa</taxon>
        <taxon>Arthropoda</taxon>
        <taxon>Hexapoda</taxon>
        <taxon>Insecta</taxon>
        <taxon>Pterygota</taxon>
        <taxon>Neoptera</taxon>
        <taxon>Endopterygota</taxon>
        <taxon>Lepidoptera</taxon>
        <taxon>Glossata</taxon>
        <taxon>Ditrysia</taxon>
        <taxon>Tineoidea</taxon>
        <taxon>Psychidae</taxon>
        <taxon>Oiketicinae</taxon>
        <taxon>Eumeta</taxon>
    </lineage>
</organism>
<dbReference type="EMBL" id="BGZK01000238">
    <property type="protein sequence ID" value="GBP30858.1"/>
    <property type="molecule type" value="Genomic_DNA"/>
</dbReference>
<comment type="caution">
    <text evidence="5">The sequence shown here is derived from an EMBL/GenBank/DDBJ whole genome shotgun (WGS) entry which is preliminary data.</text>
</comment>
<dbReference type="InterPro" id="IPR031311">
    <property type="entry name" value="CHIT_BIND_RR_consensus"/>
</dbReference>
<dbReference type="GO" id="GO:0062129">
    <property type="term" value="C:chitin-based extracellular matrix"/>
    <property type="evidence" value="ECO:0007669"/>
    <property type="project" value="TreeGrafter"/>
</dbReference>
<reference evidence="5 6" key="1">
    <citation type="journal article" date="2019" name="Commun. Biol.">
        <title>The bagworm genome reveals a unique fibroin gene that provides high tensile strength.</title>
        <authorList>
            <person name="Kono N."/>
            <person name="Nakamura H."/>
            <person name="Ohtoshi R."/>
            <person name="Tomita M."/>
            <person name="Numata K."/>
            <person name="Arakawa K."/>
        </authorList>
    </citation>
    <scope>NUCLEOTIDE SEQUENCE [LARGE SCALE GENOMIC DNA]</scope>
</reference>
<keyword evidence="1 3" id="KW-0193">Cuticle</keyword>
<dbReference type="AlphaFoldDB" id="A0A4C1UWP3"/>
<protein>
    <submittedName>
        <fullName evidence="5">Larval cuticle protein LCP-17</fullName>
    </submittedName>
</protein>
<evidence type="ECO:0000313" key="5">
    <source>
        <dbReference type="EMBL" id="GBP30858.1"/>
    </source>
</evidence>
<dbReference type="InterPro" id="IPR000618">
    <property type="entry name" value="Insect_cuticle"/>
</dbReference>
<dbReference type="PANTHER" id="PTHR10380:SF238">
    <property type="entry name" value="CUTICULAR PROTEIN 65EA-RELATED"/>
    <property type="match status" value="1"/>
</dbReference>
<gene>
    <name evidence="5" type="primary">LCP17</name>
    <name evidence="5" type="ORF">EVAR_91599_1</name>
</gene>
<dbReference type="PRINTS" id="PR00947">
    <property type="entry name" value="CUTICLE"/>
</dbReference>
<dbReference type="PANTHER" id="PTHR10380">
    <property type="entry name" value="CUTICLE PROTEIN"/>
    <property type="match status" value="1"/>
</dbReference>
<accession>A0A4C1UWP3</accession>
<feature type="signal peptide" evidence="4">
    <location>
        <begin position="1"/>
        <end position="16"/>
    </location>
</feature>
<evidence type="ECO:0000313" key="6">
    <source>
        <dbReference type="Proteomes" id="UP000299102"/>
    </source>
</evidence>
<evidence type="ECO:0000256" key="2">
    <source>
        <dbReference type="ARBA" id="ARBA00022729"/>
    </source>
</evidence>
<keyword evidence="6" id="KW-1185">Reference proteome</keyword>
<dbReference type="PROSITE" id="PS51155">
    <property type="entry name" value="CHIT_BIND_RR_2"/>
    <property type="match status" value="1"/>
</dbReference>
<dbReference type="OrthoDB" id="6372059at2759"/>
<keyword evidence="2 4" id="KW-0732">Signal</keyword>
<dbReference type="STRING" id="151549.A0A4C1UWP3"/>